<keyword evidence="2" id="KW-1185">Reference proteome</keyword>
<dbReference type="Proteomes" id="UP001153069">
    <property type="component" value="Unassembled WGS sequence"/>
</dbReference>
<evidence type="ECO:0000313" key="2">
    <source>
        <dbReference type="Proteomes" id="UP001153069"/>
    </source>
</evidence>
<proteinExistence type="predicted"/>
<dbReference type="EMBL" id="CAICTM010003087">
    <property type="protein sequence ID" value="CAB9530871.1"/>
    <property type="molecule type" value="Genomic_DNA"/>
</dbReference>
<protein>
    <submittedName>
        <fullName evidence="1">Uncharacterized protein</fullName>
    </submittedName>
</protein>
<organism evidence="1 2">
    <name type="scientific">Seminavis robusta</name>
    <dbReference type="NCBI Taxonomy" id="568900"/>
    <lineage>
        <taxon>Eukaryota</taxon>
        <taxon>Sar</taxon>
        <taxon>Stramenopiles</taxon>
        <taxon>Ochrophyta</taxon>
        <taxon>Bacillariophyta</taxon>
        <taxon>Bacillariophyceae</taxon>
        <taxon>Bacillariophycidae</taxon>
        <taxon>Naviculales</taxon>
        <taxon>Naviculaceae</taxon>
        <taxon>Seminavis</taxon>
    </lineage>
</organism>
<name>A0A9N8F101_9STRA</name>
<sequence>MMLPRIVKKRQIAKGKRQQSTLLGAMANISNISSSNTDQDGYIGESVRYQILKHHNDASPDWVTDMIWRKEDEPPVKKYEEDGYMSISPDREPRLIVMGSWKIERSYGRSSNTLSTTVFEMVLMDGSETLIKAVTNSGLSFLLKNTGVMIGSTVILKDYVVLHHSTGNDCTFKKCLLLKNFSWKLPPDRPIIEPVGAGIRPVARRLTYARSNVVDTVETTPHSICYDLTGINNCRRSGEILFTEPVFLDENSVSSQDKLVNVGHGYLPSQQQETLGKSDVADTSSLSCQWSGFG</sequence>
<comment type="caution">
    <text evidence="1">The sequence shown here is derived from an EMBL/GenBank/DDBJ whole genome shotgun (WGS) entry which is preliminary data.</text>
</comment>
<dbReference type="AlphaFoldDB" id="A0A9N8F101"/>
<gene>
    <name evidence="1" type="ORF">SEMRO_3089_G343500.1</name>
</gene>
<evidence type="ECO:0000313" key="1">
    <source>
        <dbReference type="EMBL" id="CAB9530871.1"/>
    </source>
</evidence>
<accession>A0A9N8F101</accession>
<reference evidence="1" key="1">
    <citation type="submission" date="2020-06" db="EMBL/GenBank/DDBJ databases">
        <authorList>
            <consortium name="Plant Systems Biology data submission"/>
        </authorList>
    </citation>
    <scope>NUCLEOTIDE SEQUENCE</scope>
    <source>
        <strain evidence="1">D6</strain>
    </source>
</reference>